<comment type="subcellular location">
    <subcellularLocation>
        <location evidence="3">Cytoplasm</location>
    </subcellularLocation>
</comment>
<keyword evidence="3" id="KW-0028">Amino-acid biosynthesis</keyword>
<accession>A0ABV1AGM1</accession>
<comment type="caution">
    <text evidence="3">Lacks conserved residue(s) required for the propagation of feature annotation.</text>
</comment>
<dbReference type="PANTHER" id="PTHR31689:SF0">
    <property type="entry name" value="DIAMINOPIMELATE EPIMERASE"/>
    <property type="match status" value="1"/>
</dbReference>
<comment type="function">
    <text evidence="3">Catalyzes the stereoinversion of LL-2,6-diaminopimelate (L,L-DAP) to meso-diaminopimelate (meso-DAP), a precursor of L-lysine and an essential component of the bacterial peptidoglycan.</text>
</comment>
<feature type="site" description="Could be important to modulate the pK values of the two catalytic cysteine residues" evidence="3">
    <location>
        <position position="164"/>
    </location>
</feature>
<evidence type="ECO:0000256" key="1">
    <source>
        <dbReference type="ARBA" id="ARBA00010219"/>
    </source>
</evidence>
<evidence type="ECO:0000256" key="4">
    <source>
        <dbReference type="NCBIfam" id="TIGR00652"/>
    </source>
</evidence>
<dbReference type="PANTHER" id="PTHR31689">
    <property type="entry name" value="DIAMINOPIMELATE EPIMERASE, CHLOROPLASTIC"/>
    <property type="match status" value="1"/>
</dbReference>
<feature type="binding site" evidence="3">
    <location>
        <position position="162"/>
    </location>
    <ligand>
        <name>substrate</name>
    </ligand>
</feature>
<feature type="site" description="Could be important to modulate the pK values of the two catalytic cysteine residues" evidence="3">
    <location>
        <position position="213"/>
    </location>
</feature>
<comment type="subunit">
    <text evidence="3">Homodimer.</text>
</comment>
<organism evidence="5 6">
    <name type="scientific">Blautia intestinihominis</name>
    <dbReference type="NCBI Taxonomy" id="3133152"/>
    <lineage>
        <taxon>Bacteria</taxon>
        <taxon>Bacillati</taxon>
        <taxon>Bacillota</taxon>
        <taxon>Clostridia</taxon>
        <taxon>Lachnospirales</taxon>
        <taxon>Lachnospiraceae</taxon>
        <taxon>Blautia</taxon>
    </lineage>
</organism>
<keyword evidence="2 3" id="KW-0413">Isomerase</keyword>
<dbReference type="Gene3D" id="3.10.310.10">
    <property type="entry name" value="Diaminopimelate Epimerase, Chain A, domain 1"/>
    <property type="match status" value="2"/>
</dbReference>
<evidence type="ECO:0000313" key="6">
    <source>
        <dbReference type="Proteomes" id="UP001446032"/>
    </source>
</evidence>
<comment type="similarity">
    <text evidence="1 3">Belongs to the diaminopimelate epimerase family.</text>
</comment>
<name>A0ABV1AGM1_9FIRM</name>
<dbReference type="NCBIfam" id="TIGR00652">
    <property type="entry name" value="DapF"/>
    <property type="match status" value="1"/>
</dbReference>
<feature type="binding site" evidence="3">
    <location>
        <begin position="76"/>
        <end position="77"/>
    </location>
    <ligand>
        <name>substrate</name>
    </ligand>
</feature>
<protein>
    <recommendedName>
        <fullName evidence="3 4">Diaminopimelate epimerase</fullName>
        <shortName evidence="3">DAP epimerase</shortName>
        <ecNumber evidence="3 4">5.1.1.7</ecNumber>
    </recommendedName>
    <alternativeName>
        <fullName evidence="3">PLP-independent amino acid racemase</fullName>
    </alternativeName>
</protein>
<dbReference type="GO" id="GO:0008837">
    <property type="term" value="F:diaminopimelate epimerase activity"/>
    <property type="evidence" value="ECO:0007669"/>
    <property type="project" value="UniProtKB-EC"/>
</dbReference>
<comment type="caution">
    <text evidence="5">The sequence shown here is derived from an EMBL/GenBank/DDBJ whole genome shotgun (WGS) entry which is preliminary data.</text>
</comment>
<comment type="pathway">
    <text evidence="3">Amino-acid biosynthesis; L-lysine biosynthesis via DAP pathway; DL-2,6-diaminopimelate from LL-2,6-diaminopimelate: step 1/1.</text>
</comment>
<evidence type="ECO:0000313" key="5">
    <source>
        <dbReference type="EMBL" id="MEQ2357007.1"/>
    </source>
</evidence>
<dbReference type="EMBL" id="JBBMEI010000002">
    <property type="protein sequence ID" value="MEQ2357007.1"/>
    <property type="molecule type" value="Genomic_DNA"/>
</dbReference>
<dbReference type="EC" id="5.1.1.7" evidence="3 4"/>
<proteinExistence type="inferred from homology"/>
<comment type="catalytic activity">
    <reaction evidence="3">
        <text>(2S,6S)-2,6-diaminopimelate = meso-2,6-diaminopimelate</text>
        <dbReference type="Rhea" id="RHEA:15393"/>
        <dbReference type="ChEBI" id="CHEBI:57609"/>
        <dbReference type="ChEBI" id="CHEBI:57791"/>
        <dbReference type="EC" id="5.1.1.7"/>
    </reaction>
</comment>
<dbReference type="Proteomes" id="UP001446032">
    <property type="component" value="Unassembled WGS sequence"/>
</dbReference>
<reference evidence="5 6" key="1">
    <citation type="submission" date="2024-03" db="EMBL/GenBank/DDBJ databases">
        <title>Human intestinal bacterial collection.</title>
        <authorList>
            <person name="Pauvert C."/>
            <person name="Hitch T.C.A."/>
            <person name="Clavel T."/>
        </authorList>
    </citation>
    <scope>NUCLEOTIDE SEQUENCE [LARGE SCALE GENOMIC DNA]</scope>
    <source>
        <strain evidence="5 6">CLA-AA-H95</strain>
    </source>
</reference>
<dbReference type="HAMAP" id="MF_00197">
    <property type="entry name" value="DAP_epimerase"/>
    <property type="match status" value="1"/>
</dbReference>
<dbReference type="SUPFAM" id="SSF54506">
    <property type="entry name" value="Diaminopimelate epimerase-like"/>
    <property type="match status" value="2"/>
</dbReference>
<feature type="binding site" evidence="3">
    <location>
        <begin position="223"/>
        <end position="224"/>
    </location>
    <ligand>
        <name>substrate</name>
    </ligand>
</feature>
<feature type="binding site" evidence="3">
    <location>
        <position position="15"/>
    </location>
    <ligand>
        <name>substrate</name>
    </ligand>
</feature>
<dbReference type="InterPro" id="IPR001653">
    <property type="entry name" value="DAP_epimerase_DapF"/>
</dbReference>
<evidence type="ECO:0000256" key="2">
    <source>
        <dbReference type="ARBA" id="ARBA00023235"/>
    </source>
</evidence>
<dbReference type="Pfam" id="PF01678">
    <property type="entry name" value="DAP_epimerase"/>
    <property type="match status" value="2"/>
</dbReference>
<feature type="binding site" evidence="3">
    <location>
        <position position="66"/>
    </location>
    <ligand>
        <name>substrate</name>
    </ligand>
</feature>
<feature type="binding site" evidence="3">
    <location>
        <begin position="213"/>
        <end position="214"/>
    </location>
    <ligand>
        <name>substrate</name>
    </ligand>
</feature>
<sequence length="282" mass="31059">MTDCITMIKYQGLGNDYLVLDPNKNRVQLQGKKIALMCQRGFGLGADGVLYGPVDINGKMGVHIYNSDGSEAAISGNGVCIFAKYLLDHEYVKEKKFEIKTLSGSIEVECLNSRATEFRVNMGKASFLSREIPVTGEVREVINEDFTFNNKDYKATCLTIGNPHCIIFMDEVSEKAARELGPYVENADEFPERMNLQICRKIDTGNLDIEIWERGSGYTKASGTGSCAAAMAAYKLGLTENRININQPGGMIQIDIHEDGTIYMTGSVGYVADMSVAESFFS</sequence>
<keyword evidence="6" id="KW-1185">Reference proteome</keyword>
<keyword evidence="3" id="KW-0963">Cytoplasm</keyword>
<dbReference type="RefSeq" id="WP_349077499.1">
    <property type="nucleotide sequence ID" value="NZ_JBBMEI010000002.1"/>
</dbReference>
<feature type="binding site" evidence="3">
    <location>
        <position position="195"/>
    </location>
    <ligand>
        <name>substrate</name>
    </ligand>
</feature>
<keyword evidence="3" id="KW-0457">Lysine biosynthesis</keyword>
<gene>
    <name evidence="3 5" type="primary">dapF</name>
    <name evidence="5" type="ORF">WMO75_01400</name>
</gene>
<evidence type="ECO:0000256" key="3">
    <source>
        <dbReference type="HAMAP-Rule" id="MF_00197"/>
    </source>
</evidence>